<evidence type="ECO:0000313" key="1">
    <source>
        <dbReference type="EMBL" id="KAJ8112404.1"/>
    </source>
</evidence>
<gene>
    <name evidence="1" type="ORF">OPT61_g5221</name>
</gene>
<reference evidence="1" key="1">
    <citation type="submission" date="2022-11" db="EMBL/GenBank/DDBJ databases">
        <title>Genome Sequence of Boeremia exigua.</title>
        <authorList>
            <person name="Buettner E."/>
        </authorList>
    </citation>
    <scope>NUCLEOTIDE SEQUENCE</scope>
    <source>
        <strain evidence="1">CU02</strain>
    </source>
</reference>
<evidence type="ECO:0000313" key="2">
    <source>
        <dbReference type="Proteomes" id="UP001153331"/>
    </source>
</evidence>
<comment type="caution">
    <text evidence="1">The sequence shown here is derived from an EMBL/GenBank/DDBJ whole genome shotgun (WGS) entry which is preliminary data.</text>
</comment>
<keyword evidence="2" id="KW-1185">Reference proteome</keyword>
<dbReference type="EMBL" id="JAPHNI010000327">
    <property type="protein sequence ID" value="KAJ8112404.1"/>
    <property type="molecule type" value="Genomic_DNA"/>
</dbReference>
<protein>
    <submittedName>
        <fullName evidence="1">Uncharacterized protein</fullName>
    </submittedName>
</protein>
<dbReference type="Proteomes" id="UP001153331">
    <property type="component" value="Unassembled WGS sequence"/>
</dbReference>
<name>A0ACC2IB79_9PLEO</name>
<organism evidence="1 2">
    <name type="scientific">Boeremia exigua</name>
    <dbReference type="NCBI Taxonomy" id="749465"/>
    <lineage>
        <taxon>Eukaryota</taxon>
        <taxon>Fungi</taxon>
        <taxon>Dikarya</taxon>
        <taxon>Ascomycota</taxon>
        <taxon>Pezizomycotina</taxon>
        <taxon>Dothideomycetes</taxon>
        <taxon>Pleosporomycetidae</taxon>
        <taxon>Pleosporales</taxon>
        <taxon>Pleosporineae</taxon>
        <taxon>Didymellaceae</taxon>
        <taxon>Boeremia</taxon>
    </lineage>
</organism>
<proteinExistence type="predicted"/>
<sequence length="3714" mass="412690">MQSITGNLQEPVHLGDDGSSLDIIWDRIHELSPAVQRSVHSLFEEQAHTRPDKPAICAWDGEMTYKQLDQHSTRLASHLVSLGIGAEQMVPLCFEKSSWAVVAMLAVLKAGGAFVPLDPNHPRTRHEAIFHQTKAMVVLTSAKYLDLWPDSGVRALVVSNASLDQLPCETKICVEVNPRTAVYVMFTSGSTGVLKGVVLEHGAVATSCLAHGKAMHLGSQTRALQFAAYTFDISIAEIITTLIFGGCVCVPSEDDRRSALPKFINDYNVNWAQLTPTVARLLDPETVPSLKVLVLGGERVDDADWRRWSTDLVQVNVQKFLSGTIGGSLASVSWVVDTDDHNKLMPFGEIGKLLVEGPILARGYLNDVSKTEAAFINNPAWLMRGSSSHTGRQGRLYKTGDLVYDADGSLIYVGRKDSQVKVRGQRVELGEIEHHLYQCVPGVLQVAVEVILPTGDQGRSMVAAFLQLSEESRYVTVSQSSDSDSGVQVICAAQLNEQLVQRMPKDMLPEVYFALAAFPQTTSAKADRQQLRTIGASFSAHQLAELRAGGIGPKRQPTTEKEKTLQLLWAQVLGIDVGSIGMDDSFFNLGGDSIAAMKLVVEARRSEIQISVAVVFHNPTLDQLTSAAVDSISSPTATIPRVGRDGPVVQSFAQGRMWFLEELHPGLTWYLMPVVVRIRGPMQLNALQSALNAIESRHETLRTTFETVGDASMQVVLPFQAKEFNIVDIREEDLAEAVHRDQTTSFDLRTEPGWRVSLFRVTEDDCILSIVMHHIVSDGWSTDLLTRELSAFYSAALRGQDPLSHVQPLPIQYRDFSVWQRQQAQVDDHQSQLDYYFKQLNTSRPAELLCDRPRPAVLSGQAGKQVFSIGSALYSQLQQFCKLHGATQFMVLLAAFRATHFRLTGQSDATIGTVDANRDRWELKDMIGFFVNLQDLSRHPLVQLIFAVHSQRNLGHLTLEGVETETLDNAPKSRFDLEFHLFQQDHGPRGEVVYSTDLYTPKTIDNMLSIFQVVLEECLREPTAAVAHLSLLREASLSKLDEMDLLQIQKTAYPREQSVVDLFCQQVSICPNRIAVQDPTTKITYTQLDQVSDVLARWLTKQCLAPETLVGVFAGRSCQTIVAFLGILKANLAYLPLDVKLPAKRMNAIFSSLPGEKIVLVEDEVQPPGMKLCNVRFVRIAELLGEQNNDASASGHIIKPSATSLAYVMFTSGSTGEPKGVMIEHRGIVRLVRDSTFVQHLPASPVMAHMTNLSFDVSTWEIYLSLLQGGTLVCIDRMAVLDPQAVQQRFRREKVRTAFMTPSLFRSYFQQLPPMFFDLELLCVGDRIDCLPPIDATLVVINSVVQYFPSLDYLFKTIRQLLQLKSVSTLFISDIQSFALHQEFLASQAAFIAGDNATKANFSRIIADMERVERELLVDPAFFTALPSRLPDLVDHVEILPKNMKATNELSSYRYAAVIHVKRRHGQKQEQAIQSVGHDEWIDFTARKLDRLSLLKHLQSHSSSSTIAVSNITNSKTAFSRCLVDSLDGTMAETSDLPNWLPSVHQRAKDCPFLSATDLHELTEDVGCRVKISWSRQHSQRGGFDAIFRRYQPCRGENRVLFRFPTDHAERPLHSLGSTPLRQQVLQRTQEQLQNILEAQLPAYMVPQTITFLDSMPTNQSGKVDRSILAERTEIQTAEGKEFQRELTRTELKVQQLMARVLRISANHIGLDDSFFQLGGDSIAAMKLVATARDEDMSLTVTKIFRYPRLVLLAATVQENIHMSHDNIPQFSLLGPKVDPTQTQEEVATICKTSLIHHAIYDGWALAQILNAMQAAYNGAEPEPQLSFKYFIKYLSKIDQDALAAYWQTTLHGCEANIFPQLLSGVQQPIADATAEFQCPLLPKRISNVTTPTLIRAAWAIIASAYTSTDDVVFGATVTGRNAPVVGIESLVGPVIATVPVRIRLLRDSTVLEYLKTVQKQATNMILYEQTGLQQIAKLAPDTKHACSFQKLLIVQPSEDAFQTDNTFGTWEFSSGIQDFTTYALMVQCKLSENSIKITASFDARLIQQWQVEKMLGQLSFVMQQLARQDVNTRVRDVELLTPSDLQQLWSWNHRIPPTIKRCVHDLYLENVRSQPNADSVCAWDGEMTYKELDEQSSRLADHLVDLDVRPESIVPLCFKKSMWMVVAVLAVLKAGGAFAPFEPDHPISRHQEIFKQTKAKIVLTSAQYATLWSDCTPQIVAISGDFMDRLPSRSYHALVSTRPDNAAYVIFTSGSTGVPKGVRVDHKAISTSCMSLGAAFGITKDTRAFQFSAHTFDVFVAEVVITLVQGGCVCIPSDTQRRDNLIDTMNKMRVTWTLLTPAVARILDPKKVLTLKTLALGGEKVNASDCEPWLGHVQLVNAYGPAECCITCVSNPDLKGTDPEPIGKSVTSVGWVTDPTDHNRLAPLGAVGELLVEGPNLARDYLNDSAKTGSSFINDPPWLLKGSEVGSQQRGTGKYLGRQGRLYKTGDLVYYAEDGSLLFVGRKDGQIKVRGQRVELGEIEHNLYSCMPNIKTIAVEMISLTGGSPIIAAFLEASPGILNGEASELRPGVHIVFSTRVEGELSQRLPKSMLPGIYLALEEFPMTTSSKIDRKRLREIGGAFSAQQIAKLRTQRGNGAKQQPKTEQEETLQKLWSQVLGIEATSIGLDDSFFQLGGDSIAAMKLVNEARTIGMRLSVQDIFQAQRLCDLSSLLNQFSTASESVITKVDHHGPIAQSFAQGRLWFLEQLYPGLDWYLMHIAVHIRGPLQLHKLEAALRMVERRHETLRTTFSTSNGEGQQEVHACRDGKLLNLIEIGSEDDEFLLKTLERIVDVFCEQAAMQPARIAVKDSLMELTYAQLDEQLEKLAKLLAIVAFLGILKAGLAYLLFNPNALEKRMESILLTMEGKKLIIVGLNVQLLSVRLDDIKFAHIAAMLDVDKAKLSRAKLDPALRPQATSLAYILFTSSSTGQLKGVMVEHYTKSPKTIGHLDTLLVAEDRANPDNLFAAQSLLISHVTLEEVLEERNSNIDNNNQGHLEQLGKTSSDRPQCTTINGVKTLFFGDIYSHALHQEFFAIRALCIAGKRASKADLLYIIEDIDTHAVAISNIPYSKAILGRCLLDSLEDKKARKPVNVNWTTLINQKARQIPSLSAVELGEMAKEAGCHVQISWNRQHSQRGGMDAVFYSRQLNNDRSNAGPVFSFPTDHTGRPQQTFTNKPLQQEFIKQVQLQLVELVKLQLPSYMVPQSVQVLDKLPINQNGKVDRKTLAQRTKTHTAVGQETLQRELSPAEVKLQMILARVLGIDASRIRLEDRFFQLGGDSIAAMKIVGAAREEGIQLTVANIFQRPKLVDLATVAQFSHQIAEESPIQPFHFLSPAQRDSLLQAIPANTANVNSNDVVDILPTTWIQKLFVSRGVRNQPLAFNYFFFDLRPRVDVPRLKSSVAALVQHFSILRTMFVYVDGVLWQTILRKPLVQLAEFHLDTSLDEAADSVCLQNSRTTHPLELPTAFLLICGAANQHRLAFRISHAQYDGVCFPLFIKTLFALYSGKSVEPSHSYSAYLAYNQGIKPASARYWHNLLQGARITRLTPLLSPTIQHDRTPIEIQTDRITSMPKVPIGLTLASLISSAWAHVLAHITGEEDIVYGYMVAGRNANLPTISKIVGPCVNIIPVRARIHQTTSPLAIVRSIQEQYIALGEADSMGLDEIARTSTD</sequence>
<accession>A0ACC2IB79</accession>